<dbReference type="PANTHER" id="PTHR10039">
    <property type="entry name" value="AMELOGENIN"/>
    <property type="match status" value="1"/>
</dbReference>
<proteinExistence type="predicted"/>
<dbReference type="OrthoDB" id="5967843at2759"/>
<evidence type="ECO:0000259" key="2">
    <source>
        <dbReference type="Pfam" id="PF24883"/>
    </source>
</evidence>
<dbReference type="AlphaFoldDB" id="A0A5C3KIA7"/>
<dbReference type="SUPFAM" id="SSF52540">
    <property type="entry name" value="P-loop containing nucleoside triphosphate hydrolases"/>
    <property type="match status" value="1"/>
</dbReference>
<dbReference type="Proteomes" id="UP000307440">
    <property type="component" value="Unassembled WGS sequence"/>
</dbReference>
<name>A0A5C3KIA7_COPMA</name>
<keyword evidence="1" id="KW-0677">Repeat</keyword>
<sequence>MVARGKKLLLDEIVSSALYNSKERSDSPKCDEDTRVGILEEIDSWRTDQVATVPGVLCITGSAGAGKSALMRTAAEQSASKGQLAATFFFSANDPRRNDLTQFVPTIAYQIALSNKQDNALGNCIFCAVNRDPSVLRLSFESQVEELIVKPLQKTFGTESKLSEDAPKLLLSPSFPLDIFIDGIDECIKKESQSQLLMMLSAVFISRSLPFKILLASRPESPLRTALLSPSGYMRKSAYIIRLNDHDAAADIRNFLTRRLGAIGMSSEDPQAQKDWPSIKDINLLVSASSGLFVYASTVVKFVSERRSWPVPQLQIVIDNLKGLAASTAGFSTVPRNPFLQLDDLYRNIFVLAQAEYESQCDDSTPLSIVRVVRMLTNPAPTVKLAWTRATAAGDVQLWTDVLRAGELIVSSTTFENLCQLQRGQARLMLSDLHSLYDITFDPIRARPYHRSVQEFLRDPTRCLDLYIPEEDVWTRWSTCMLNTISRASDDGA</sequence>
<dbReference type="Gene3D" id="3.40.50.300">
    <property type="entry name" value="P-loop containing nucleotide triphosphate hydrolases"/>
    <property type="match status" value="1"/>
</dbReference>
<accession>A0A5C3KIA7</accession>
<reference evidence="3 4" key="1">
    <citation type="journal article" date="2019" name="Nat. Ecol. Evol.">
        <title>Megaphylogeny resolves global patterns of mushroom evolution.</title>
        <authorList>
            <person name="Varga T."/>
            <person name="Krizsan K."/>
            <person name="Foldi C."/>
            <person name="Dima B."/>
            <person name="Sanchez-Garcia M."/>
            <person name="Sanchez-Ramirez S."/>
            <person name="Szollosi G.J."/>
            <person name="Szarkandi J.G."/>
            <person name="Papp V."/>
            <person name="Albert L."/>
            <person name="Andreopoulos W."/>
            <person name="Angelini C."/>
            <person name="Antonin V."/>
            <person name="Barry K.W."/>
            <person name="Bougher N.L."/>
            <person name="Buchanan P."/>
            <person name="Buyck B."/>
            <person name="Bense V."/>
            <person name="Catcheside P."/>
            <person name="Chovatia M."/>
            <person name="Cooper J."/>
            <person name="Damon W."/>
            <person name="Desjardin D."/>
            <person name="Finy P."/>
            <person name="Geml J."/>
            <person name="Haridas S."/>
            <person name="Hughes K."/>
            <person name="Justo A."/>
            <person name="Karasinski D."/>
            <person name="Kautmanova I."/>
            <person name="Kiss B."/>
            <person name="Kocsube S."/>
            <person name="Kotiranta H."/>
            <person name="LaButti K.M."/>
            <person name="Lechner B.E."/>
            <person name="Liimatainen K."/>
            <person name="Lipzen A."/>
            <person name="Lukacs Z."/>
            <person name="Mihaltcheva S."/>
            <person name="Morgado L.N."/>
            <person name="Niskanen T."/>
            <person name="Noordeloos M.E."/>
            <person name="Ohm R.A."/>
            <person name="Ortiz-Santana B."/>
            <person name="Ovrebo C."/>
            <person name="Racz N."/>
            <person name="Riley R."/>
            <person name="Savchenko A."/>
            <person name="Shiryaev A."/>
            <person name="Soop K."/>
            <person name="Spirin V."/>
            <person name="Szebenyi C."/>
            <person name="Tomsovsky M."/>
            <person name="Tulloss R.E."/>
            <person name="Uehling J."/>
            <person name="Grigoriev I.V."/>
            <person name="Vagvolgyi C."/>
            <person name="Papp T."/>
            <person name="Martin F.M."/>
            <person name="Miettinen O."/>
            <person name="Hibbett D.S."/>
            <person name="Nagy L.G."/>
        </authorList>
    </citation>
    <scope>NUCLEOTIDE SEQUENCE [LARGE SCALE GENOMIC DNA]</scope>
    <source>
        <strain evidence="3 4">CBS 121175</strain>
    </source>
</reference>
<organism evidence="3 4">
    <name type="scientific">Coprinopsis marcescibilis</name>
    <name type="common">Agaric fungus</name>
    <name type="synonym">Psathyrella marcescibilis</name>
    <dbReference type="NCBI Taxonomy" id="230819"/>
    <lineage>
        <taxon>Eukaryota</taxon>
        <taxon>Fungi</taxon>
        <taxon>Dikarya</taxon>
        <taxon>Basidiomycota</taxon>
        <taxon>Agaricomycotina</taxon>
        <taxon>Agaricomycetes</taxon>
        <taxon>Agaricomycetidae</taxon>
        <taxon>Agaricales</taxon>
        <taxon>Agaricineae</taxon>
        <taxon>Psathyrellaceae</taxon>
        <taxon>Coprinopsis</taxon>
    </lineage>
</organism>
<keyword evidence="4" id="KW-1185">Reference proteome</keyword>
<evidence type="ECO:0000313" key="3">
    <source>
        <dbReference type="EMBL" id="TFK19595.1"/>
    </source>
</evidence>
<dbReference type="InterPro" id="IPR027417">
    <property type="entry name" value="P-loop_NTPase"/>
</dbReference>
<dbReference type="InterPro" id="IPR056884">
    <property type="entry name" value="NPHP3-like_N"/>
</dbReference>
<evidence type="ECO:0000256" key="1">
    <source>
        <dbReference type="ARBA" id="ARBA00022737"/>
    </source>
</evidence>
<dbReference type="PANTHER" id="PTHR10039:SF14">
    <property type="entry name" value="NACHT DOMAIN-CONTAINING PROTEIN"/>
    <property type="match status" value="1"/>
</dbReference>
<evidence type="ECO:0000313" key="4">
    <source>
        <dbReference type="Proteomes" id="UP000307440"/>
    </source>
</evidence>
<feature type="domain" description="Nephrocystin 3-like N-terminal" evidence="2">
    <location>
        <begin position="41"/>
        <end position="218"/>
    </location>
</feature>
<protein>
    <recommendedName>
        <fullName evidence="2">Nephrocystin 3-like N-terminal domain-containing protein</fullName>
    </recommendedName>
</protein>
<dbReference type="STRING" id="230819.A0A5C3KIA7"/>
<dbReference type="EMBL" id="ML210333">
    <property type="protein sequence ID" value="TFK19595.1"/>
    <property type="molecule type" value="Genomic_DNA"/>
</dbReference>
<dbReference type="Pfam" id="PF24883">
    <property type="entry name" value="NPHP3_N"/>
    <property type="match status" value="1"/>
</dbReference>
<gene>
    <name evidence="3" type="ORF">FA15DRAFT_723680</name>
</gene>